<dbReference type="Gene3D" id="3.50.50.60">
    <property type="entry name" value="FAD/NAD(P)-binding domain"/>
    <property type="match status" value="2"/>
</dbReference>
<feature type="binding site" evidence="6">
    <location>
        <position position="74"/>
    </location>
    <ligand>
        <name>FAD</name>
        <dbReference type="ChEBI" id="CHEBI:57692"/>
    </ligand>
</feature>
<comment type="catalytic activity">
    <reaction evidence="6">
        <text>2 reduced [2Fe-2S]-[ferredoxin] + NADP(+) + H(+) = 2 oxidized [2Fe-2S]-[ferredoxin] + NADPH</text>
        <dbReference type="Rhea" id="RHEA:20125"/>
        <dbReference type="Rhea" id="RHEA-COMP:10000"/>
        <dbReference type="Rhea" id="RHEA-COMP:10001"/>
        <dbReference type="ChEBI" id="CHEBI:15378"/>
        <dbReference type="ChEBI" id="CHEBI:33737"/>
        <dbReference type="ChEBI" id="CHEBI:33738"/>
        <dbReference type="ChEBI" id="CHEBI:57783"/>
        <dbReference type="ChEBI" id="CHEBI:58349"/>
        <dbReference type="EC" id="1.18.1.2"/>
    </reaction>
</comment>
<dbReference type="GO" id="GO:0004324">
    <property type="term" value="F:ferredoxin-NADP+ reductase activity"/>
    <property type="evidence" value="ECO:0007669"/>
    <property type="project" value="UniProtKB-UniRule"/>
</dbReference>
<dbReference type="Pfam" id="PF07992">
    <property type="entry name" value="Pyr_redox_2"/>
    <property type="match status" value="1"/>
</dbReference>
<comment type="cofactor">
    <cofactor evidence="6">
        <name>FAD</name>
        <dbReference type="ChEBI" id="CHEBI:57692"/>
    </cofactor>
    <text evidence="6">Binds 1 FAD per subunit.</text>
</comment>
<keyword evidence="2 6" id="KW-0285">Flavoprotein</keyword>
<dbReference type="InterPro" id="IPR050097">
    <property type="entry name" value="Ferredoxin-NADP_redctase_2"/>
</dbReference>
<comment type="caution">
    <text evidence="6">Lacks conserved residue(s) required for the propagation of feature annotation.</text>
</comment>
<dbReference type="Proteomes" id="UP000261905">
    <property type="component" value="Unassembled WGS sequence"/>
</dbReference>
<name>A0A371PFC6_9BACL</name>
<comment type="caution">
    <text evidence="8">The sequence shown here is derived from an EMBL/GenBank/DDBJ whole genome shotgun (WGS) entry which is preliminary data.</text>
</comment>
<feature type="binding site" evidence="6">
    <location>
        <position position="314"/>
    </location>
    <ligand>
        <name>FAD</name>
        <dbReference type="ChEBI" id="CHEBI:57692"/>
    </ligand>
</feature>
<keyword evidence="9" id="KW-1185">Reference proteome</keyword>
<reference evidence="8 9" key="1">
    <citation type="submission" date="2018-08" db="EMBL/GenBank/DDBJ databases">
        <title>Paenibacillus sp. M4BSY-1, whole genome shotgun sequence.</title>
        <authorList>
            <person name="Tuo L."/>
        </authorList>
    </citation>
    <scope>NUCLEOTIDE SEQUENCE [LARGE SCALE GENOMIC DNA]</scope>
    <source>
        <strain evidence="8 9">M4BSY-1</strain>
    </source>
</reference>
<dbReference type="EC" id="1.18.1.2" evidence="6"/>
<evidence type="ECO:0000256" key="2">
    <source>
        <dbReference type="ARBA" id="ARBA00022630"/>
    </source>
</evidence>
<dbReference type="InterPro" id="IPR022890">
    <property type="entry name" value="Fd--NADP_Rdtase_type_2"/>
</dbReference>
<dbReference type="GO" id="GO:0050660">
    <property type="term" value="F:flavin adenine dinucleotide binding"/>
    <property type="evidence" value="ECO:0007669"/>
    <property type="project" value="UniProtKB-UniRule"/>
</dbReference>
<comment type="similarity">
    <text evidence="6">Belongs to the ferredoxin--NADP reductase type 2 family.</text>
</comment>
<dbReference type="PANTHER" id="PTHR48105">
    <property type="entry name" value="THIOREDOXIN REDUCTASE 1-RELATED-RELATED"/>
    <property type="match status" value="1"/>
</dbReference>
<evidence type="ECO:0000259" key="7">
    <source>
        <dbReference type="Pfam" id="PF07992"/>
    </source>
</evidence>
<keyword evidence="4 6" id="KW-0521">NADP</keyword>
<feature type="binding site" evidence="6">
    <location>
        <position position="355"/>
    </location>
    <ligand>
        <name>FAD</name>
        <dbReference type="ChEBI" id="CHEBI:57692"/>
    </ligand>
</feature>
<keyword evidence="3 6" id="KW-0274">FAD</keyword>
<feature type="binding site" evidence="6">
    <location>
        <position position="66"/>
    </location>
    <ligand>
        <name>FAD</name>
        <dbReference type="ChEBI" id="CHEBI:57692"/>
    </ligand>
</feature>
<dbReference type="SUPFAM" id="SSF51905">
    <property type="entry name" value="FAD/NAD(P)-binding domain"/>
    <property type="match status" value="1"/>
</dbReference>
<feature type="binding site" evidence="6">
    <location>
        <position position="119"/>
    </location>
    <ligand>
        <name>FAD</name>
        <dbReference type="ChEBI" id="CHEBI:57692"/>
    </ligand>
</feature>
<proteinExistence type="inferred from homology"/>
<evidence type="ECO:0000313" key="9">
    <source>
        <dbReference type="Proteomes" id="UP000261905"/>
    </source>
</evidence>
<gene>
    <name evidence="8" type="ORF">DX130_12810</name>
</gene>
<feature type="domain" description="FAD/NAD(P)-binding" evidence="7">
    <location>
        <begin position="38"/>
        <end position="331"/>
    </location>
</feature>
<dbReference type="EMBL" id="QUBQ01000002">
    <property type="protein sequence ID" value="REK74575.1"/>
    <property type="molecule type" value="Genomic_DNA"/>
</dbReference>
<evidence type="ECO:0000256" key="4">
    <source>
        <dbReference type="ARBA" id="ARBA00022857"/>
    </source>
</evidence>
<evidence type="ECO:0000313" key="8">
    <source>
        <dbReference type="EMBL" id="REK74575.1"/>
    </source>
</evidence>
<sequence>MKLFPSTGPKHYNGLRKGLYAGGAYHVTNVPSSTHTVDILIIGGGPAGMFAAFYGGMRQASVKIIESMPQLGGQLAALYPEKYIYDVAGFPKVTAQELVDRLKEQIDLFKPEVCLEEKVLSVAKQDERLFEVVTDKMKHYAKAVIITAGVGAFEPRRLELPEASRFEGNNLHYFISDLSRFKDRRVLISGGGDSAVDWSLMLEPIAKSVTLIHRRDKFRAHEHSVENLMNSSVQIITPTEITELHGEDAITEVTLSDVKTKETSKLEVDDVIVNFGFVSSLGPIADWGINIQGGSIIVDTRMETNIPGIFAAGDITTYPGKLKLIAVGFGEAPTAINNAKVYIDPSAKLSPGHSSNMKL</sequence>
<evidence type="ECO:0000256" key="3">
    <source>
        <dbReference type="ARBA" id="ARBA00022827"/>
    </source>
</evidence>
<protein>
    <recommendedName>
        <fullName evidence="6">Ferredoxin--NADP reductase</fullName>
        <shortName evidence="6">FNR</shortName>
        <shortName evidence="6">Fd-NADP(+) reductase</shortName>
        <ecNumber evidence="6">1.18.1.2</ecNumber>
    </recommendedName>
</protein>
<feature type="binding site" evidence="6">
    <location>
        <position position="153"/>
    </location>
    <ligand>
        <name>FAD</name>
        <dbReference type="ChEBI" id="CHEBI:57692"/>
    </ligand>
</feature>
<keyword evidence="5 6" id="KW-0560">Oxidoreductase</keyword>
<dbReference type="PRINTS" id="PR00469">
    <property type="entry name" value="PNDRDTASEII"/>
</dbReference>
<organism evidence="8 9">
    <name type="scientific">Paenibacillus paeoniae</name>
    <dbReference type="NCBI Taxonomy" id="2292705"/>
    <lineage>
        <taxon>Bacteria</taxon>
        <taxon>Bacillati</taxon>
        <taxon>Bacillota</taxon>
        <taxon>Bacilli</taxon>
        <taxon>Bacillales</taxon>
        <taxon>Paenibacillaceae</taxon>
        <taxon>Paenibacillus</taxon>
    </lineage>
</organism>
<dbReference type="HAMAP" id="MF_01685">
    <property type="entry name" value="FENR2"/>
    <property type="match status" value="1"/>
</dbReference>
<dbReference type="InterPro" id="IPR036188">
    <property type="entry name" value="FAD/NAD-bd_sf"/>
</dbReference>
<feature type="binding site" evidence="6">
    <location>
        <position position="79"/>
    </location>
    <ligand>
        <name>FAD</name>
        <dbReference type="ChEBI" id="CHEBI:57692"/>
    </ligand>
</feature>
<accession>A0A371PFC6</accession>
<dbReference type="PRINTS" id="PR00368">
    <property type="entry name" value="FADPNR"/>
</dbReference>
<dbReference type="AlphaFoldDB" id="A0A371PFC6"/>
<dbReference type="GO" id="GO:0050661">
    <property type="term" value="F:NADP binding"/>
    <property type="evidence" value="ECO:0007669"/>
    <property type="project" value="UniProtKB-UniRule"/>
</dbReference>
<dbReference type="InterPro" id="IPR023753">
    <property type="entry name" value="FAD/NAD-binding_dom"/>
</dbReference>
<evidence type="ECO:0000256" key="5">
    <source>
        <dbReference type="ARBA" id="ARBA00023002"/>
    </source>
</evidence>
<evidence type="ECO:0000256" key="1">
    <source>
        <dbReference type="ARBA" id="ARBA00011738"/>
    </source>
</evidence>
<dbReference type="OrthoDB" id="9806179at2"/>
<evidence type="ECO:0000256" key="6">
    <source>
        <dbReference type="HAMAP-Rule" id="MF_01685"/>
    </source>
</evidence>
<comment type="subunit">
    <text evidence="1 6">Homodimer.</text>
</comment>